<keyword evidence="4" id="KW-0645">Protease</keyword>
<evidence type="ECO:0000313" key="5">
    <source>
        <dbReference type="Proteomes" id="UP000294257"/>
    </source>
</evidence>
<dbReference type="GO" id="GO:0004252">
    <property type="term" value="F:serine-type endopeptidase activity"/>
    <property type="evidence" value="ECO:0007669"/>
    <property type="project" value="TreeGrafter"/>
</dbReference>
<dbReference type="GO" id="GO:0004177">
    <property type="term" value="F:aminopeptidase activity"/>
    <property type="evidence" value="ECO:0007669"/>
    <property type="project" value="UniProtKB-KW"/>
</dbReference>
<accession>A0A4Q7KNM9</accession>
<keyword evidence="5" id="KW-1185">Reference proteome</keyword>
<gene>
    <name evidence="4" type="ORF">EV193_105138</name>
</gene>
<dbReference type="EMBL" id="SGWQ01000005">
    <property type="protein sequence ID" value="RZS37580.1"/>
    <property type="molecule type" value="Genomic_DNA"/>
</dbReference>
<dbReference type="Gene3D" id="2.120.10.30">
    <property type="entry name" value="TolB, C-terminal domain"/>
    <property type="match status" value="1"/>
</dbReference>
<reference evidence="4 5" key="1">
    <citation type="submission" date="2019-02" db="EMBL/GenBank/DDBJ databases">
        <title>Genomic Encyclopedia of Type Strains, Phase IV (KMG-IV): sequencing the most valuable type-strain genomes for metagenomic binning, comparative biology and taxonomic classification.</title>
        <authorList>
            <person name="Goeker M."/>
        </authorList>
    </citation>
    <scope>NUCLEOTIDE SEQUENCE [LARGE SCALE GENOMIC DNA]</scope>
    <source>
        <strain evidence="4 5">DSM 101727</strain>
    </source>
</reference>
<dbReference type="Proteomes" id="UP000294257">
    <property type="component" value="Unassembled WGS sequence"/>
</dbReference>
<organism evidence="4 5">
    <name type="scientific">Herbihabitans rhizosphaerae</name>
    <dbReference type="NCBI Taxonomy" id="1872711"/>
    <lineage>
        <taxon>Bacteria</taxon>
        <taxon>Bacillati</taxon>
        <taxon>Actinomycetota</taxon>
        <taxon>Actinomycetes</taxon>
        <taxon>Pseudonocardiales</taxon>
        <taxon>Pseudonocardiaceae</taxon>
        <taxon>Herbihabitans</taxon>
    </lineage>
</organism>
<proteinExistence type="predicted"/>
<evidence type="ECO:0000313" key="4">
    <source>
        <dbReference type="EMBL" id="RZS37580.1"/>
    </source>
</evidence>
<keyword evidence="2" id="KW-0732">Signal</keyword>
<evidence type="ECO:0000259" key="3">
    <source>
        <dbReference type="Pfam" id="PF00326"/>
    </source>
</evidence>
<dbReference type="Pfam" id="PF00326">
    <property type="entry name" value="Peptidase_S9"/>
    <property type="match status" value="1"/>
</dbReference>
<keyword evidence="1" id="KW-0378">Hydrolase</keyword>
<feature type="domain" description="Peptidase S9 prolyl oligopeptidase catalytic" evidence="3">
    <location>
        <begin position="410"/>
        <end position="614"/>
    </location>
</feature>
<sequence length="640" mass="69218">MTLVIMKRTMTAIAVGVVTVTGAVPASAAQPETTRPMTVRDVAEIRRIPHTAITADGRRAAFTVTEPSTVDNTVTSRLMVVDTDAPDRPRTVATVRGRLERIAEISWTPDSHAITYVAPVDGAGEVWTVPAFGGTPRKLFSSPVPAVPVGGQRLPFFNAVIPPHLSKVLHHSWSPDGRAVAFTAPRLIGTAPRTGGVVYDSATMGIQSYVEGQYGARPRHEVWAADPLTGQTKHLADLDLTAVDGWGPEQAWSADGKRIELNYYGRAWTVDVTTGQLSTVDPKDLTAPRWREQLPQVPGQRGVCSAESVSADGDRGVCVREESGVPPRLAVVDKPTASVRDGYDPNPWFRGVTFLSPVRQEWTNAYGKKATGYVITPPECGDGKRCPAVVITHGHGAGERFMSPWFEWDAASQVLAQRGYVVLLVNDSTGVFPQPGKDWEETKRNLGLDAVATMRAAVKAGVDSGLLDPARVGITGYSRGAEIAELAVAHTDTFSAATMGDGGGGTAGYWILGAVGPPKQILDGAFGGSPVDPAAEQRWREFAPDLNAHKVKAPLLFQMAEGNSVANTELYSYVRARTTPAELVTFPGENHLLQQPANRAAAMNRNLQWFDYWLLDRRSDDPSTVDQYARWDAMRAAWRR</sequence>
<protein>
    <submittedName>
        <fullName evidence="4">Dipeptidyl aminopeptidase/acylaminoacyl peptidase</fullName>
    </submittedName>
</protein>
<dbReference type="AlphaFoldDB" id="A0A4Q7KNM9"/>
<keyword evidence="4" id="KW-0031">Aminopeptidase</keyword>
<feature type="chain" id="PRO_5020827140" evidence="2">
    <location>
        <begin position="29"/>
        <end position="640"/>
    </location>
</feature>
<dbReference type="PANTHER" id="PTHR42776:SF27">
    <property type="entry name" value="DIPEPTIDYL PEPTIDASE FAMILY MEMBER 6"/>
    <property type="match status" value="1"/>
</dbReference>
<dbReference type="PANTHER" id="PTHR42776">
    <property type="entry name" value="SERINE PEPTIDASE S9 FAMILY MEMBER"/>
    <property type="match status" value="1"/>
</dbReference>
<dbReference type="GO" id="GO:0006508">
    <property type="term" value="P:proteolysis"/>
    <property type="evidence" value="ECO:0007669"/>
    <property type="project" value="InterPro"/>
</dbReference>
<feature type="signal peptide" evidence="2">
    <location>
        <begin position="1"/>
        <end position="28"/>
    </location>
</feature>
<dbReference type="InterPro" id="IPR001375">
    <property type="entry name" value="Peptidase_S9_cat"/>
</dbReference>
<dbReference type="Gene3D" id="3.40.50.1820">
    <property type="entry name" value="alpha/beta hydrolase"/>
    <property type="match status" value="1"/>
</dbReference>
<name>A0A4Q7KNM9_9PSEU</name>
<dbReference type="InterPro" id="IPR011042">
    <property type="entry name" value="6-blade_b-propeller_TolB-like"/>
</dbReference>
<evidence type="ECO:0000256" key="2">
    <source>
        <dbReference type="SAM" id="SignalP"/>
    </source>
</evidence>
<dbReference type="InterPro" id="IPR029058">
    <property type="entry name" value="AB_hydrolase_fold"/>
</dbReference>
<dbReference type="SUPFAM" id="SSF82171">
    <property type="entry name" value="DPP6 N-terminal domain-like"/>
    <property type="match status" value="1"/>
</dbReference>
<dbReference type="SUPFAM" id="SSF53474">
    <property type="entry name" value="alpha/beta-Hydrolases"/>
    <property type="match status" value="1"/>
</dbReference>
<comment type="caution">
    <text evidence="4">The sequence shown here is derived from an EMBL/GenBank/DDBJ whole genome shotgun (WGS) entry which is preliminary data.</text>
</comment>
<evidence type="ECO:0000256" key="1">
    <source>
        <dbReference type="ARBA" id="ARBA00022801"/>
    </source>
</evidence>